<gene>
    <name evidence="1" type="ORF">SG0102_20170</name>
</gene>
<reference evidence="1 2" key="1">
    <citation type="submission" date="2018-11" db="EMBL/GenBank/DDBJ databases">
        <title>Novel Erysipelotrichaceae bacterium isolated from small intestine of a swine.</title>
        <authorList>
            <person name="Kim J.S."/>
            <person name="Choe H."/>
            <person name="Lee Y.R."/>
            <person name="Kim K.M."/>
            <person name="Park D.S."/>
        </authorList>
    </citation>
    <scope>NUCLEOTIDE SEQUENCE [LARGE SCALE GENOMIC DNA]</scope>
    <source>
        <strain evidence="1 2">SG0102</strain>
    </source>
</reference>
<dbReference type="OrthoDB" id="9813673at2"/>
<protein>
    <submittedName>
        <fullName evidence="1">Uncharacterized protein</fullName>
    </submittedName>
</protein>
<dbReference type="RefSeq" id="WP_125119847.1">
    <property type="nucleotide sequence ID" value="NZ_AP019309.1"/>
</dbReference>
<sequence>MDISTAEEFELNLKNMNKSVLNILLKDMTMERNIIFATDVYASLGYKDTDEITKDRIFCYALNCTANIKFINVVIERNTNIR</sequence>
<dbReference type="AlphaFoldDB" id="A0A3G9JQ10"/>
<dbReference type="EMBL" id="AP019309">
    <property type="protein sequence ID" value="BBH27083.1"/>
    <property type="molecule type" value="Genomic_DNA"/>
</dbReference>
<accession>A0A3G9JQ10</accession>
<proteinExistence type="predicted"/>
<dbReference type="InParanoid" id="A0A3G9JQ10"/>
<evidence type="ECO:0000313" key="2">
    <source>
        <dbReference type="Proteomes" id="UP000268059"/>
    </source>
</evidence>
<organism evidence="1 2">
    <name type="scientific">Intestinibaculum porci</name>
    <dbReference type="NCBI Taxonomy" id="2487118"/>
    <lineage>
        <taxon>Bacteria</taxon>
        <taxon>Bacillati</taxon>
        <taxon>Bacillota</taxon>
        <taxon>Erysipelotrichia</taxon>
        <taxon>Erysipelotrichales</taxon>
        <taxon>Erysipelotrichaceae</taxon>
        <taxon>Intestinibaculum</taxon>
    </lineage>
</organism>
<dbReference type="Proteomes" id="UP000268059">
    <property type="component" value="Chromosome"/>
</dbReference>
<dbReference type="KEGG" id="ebm:SG0102_20170"/>
<keyword evidence="2" id="KW-1185">Reference proteome</keyword>
<name>A0A3G9JQ10_9FIRM</name>
<evidence type="ECO:0000313" key="1">
    <source>
        <dbReference type="EMBL" id="BBH27083.1"/>
    </source>
</evidence>